<keyword evidence="2" id="KW-0732">Signal</keyword>
<dbReference type="EMBL" id="WTYC01000008">
    <property type="protein sequence ID" value="MXO49266.1"/>
    <property type="molecule type" value="Genomic_DNA"/>
</dbReference>
<gene>
    <name evidence="3" type="ORF">GRI69_13480</name>
</gene>
<comment type="caution">
    <text evidence="3">The sequence shown here is derived from an EMBL/GenBank/DDBJ whole genome shotgun (WGS) entry which is preliminary data.</text>
</comment>
<organism evidence="3 4">
    <name type="scientific">Qipengyuania vulgaris</name>
    <dbReference type="NCBI Taxonomy" id="291985"/>
    <lineage>
        <taxon>Bacteria</taxon>
        <taxon>Pseudomonadati</taxon>
        <taxon>Pseudomonadota</taxon>
        <taxon>Alphaproteobacteria</taxon>
        <taxon>Sphingomonadales</taxon>
        <taxon>Erythrobacteraceae</taxon>
        <taxon>Qipengyuania</taxon>
    </lineage>
</organism>
<accession>A0A844XUL6</accession>
<dbReference type="AlphaFoldDB" id="A0A844XUL6"/>
<protein>
    <submittedName>
        <fullName evidence="3">Uncharacterized protein</fullName>
    </submittedName>
</protein>
<name>A0A844XUL6_9SPHN</name>
<evidence type="ECO:0000256" key="1">
    <source>
        <dbReference type="SAM" id="MobiDB-lite"/>
    </source>
</evidence>
<reference evidence="3 4" key="1">
    <citation type="submission" date="2019-12" db="EMBL/GenBank/DDBJ databases">
        <title>Genomic-based taxomic classification of the family Erythrobacteraceae.</title>
        <authorList>
            <person name="Xu L."/>
        </authorList>
    </citation>
    <scope>NUCLEOTIDE SEQUENCE [LARGE SCALE GENOMIC DNA]</scope>
    <source>
        <strain evidence="3 4">DSM 17792</strain>
    </source>
</reference>
<feature type="region of interest" description="Disordered" evidence="1">
    <location>
        <begin position="384"/>
        <end position="420"/>
    </location>
</feature>
<evidence type="ECO:0000313" key="3">
    <source>
        <dbReference type="EMBL" id="MXO49266.1"/>
    </source>
</evidence>
<dbReference type="RefSeq" id="WP_160728794.1">
    <property type="nucleotide sequence ID" value="NZ_WTYC01000008.1"/>
</dbReference>
<evidence type="ECO:0000256" key="2">
    <source>
        <dbReference type="SAM" id="SignalP"/>
    </source>
</evidence>
<sequence>MIRLSVILCATLAACSAQHSGADSDGYASIVEAPPYTPITQPGPDTYVPTIEDRRMRFADALENQHLPMLRRLKRGEMGNFGGIDWRWTDGPENDGIGTVRAIAFFLRDPAASLSRYTSDPLFSAAMAGFSRADQDRVVRGWAERIGIERASPGFGNMGVPWLTITMSRAEFVALQEEKGWAIPANLLLRFDPRADPELPAVSSDAKQAVRYYAQQERLVGPTPDIATFEAVVLRDGCLFIDGPGDDDPLAMFPFTVGLYRDDEGYLAFRPRNSSDQRQLGRVGTRLQLGHQREVPDPPAGLIAACGSHRVVAVSSADQAAGYGNDWFAVREYRDREGISSAEAMRRANACLLEQEQTMADNRLRGTRAHPTQCAKQYGIWGNPGVPPPPPPLPPDARITHATEPLRPPSPPKKLQPTRNGVCRFEERDPSERPKVLIATNHSSNMIFWADKGAALWDHPNGFIDEGMVLPGFRIVAEREGLPDLWIYPNRDGPIYLYSGPEIFECRQPADW</sequence>
<feature type="signal peptide" evidence="2">
    <location>
        <begin position="1"/>
        <end position="19"/>
    </location>
</feature>
<keyword evidence="4" id="KW-1185">Reference proteome</keyword>
<feature type="chain" id="PRO_5032323480" evidence="2">
    <location>
        <begin position="20"/>
        <end position="512"/>
    </location>
</feature>
<dbReference type="Proteomes" id="UP000448199">
    <property type="component" value="Unassembled WGS sequence"/>
</dbReference>
<dbReference type="OrthoDB" id="7402425at2"/>
<proteinExistence type="predicted"/>
<feature type="compositionally biased region" description="Pro residues" evidence="1">
    <location>
        <begin position="385"/>
        <end position="395"/>
    </location>
</feature>
<dbReference type="PROSITE" id="PS51257">
    <property type="entry name" value="PROKAR_LIPOPROTEIN"/>
    <property type="match status" value="1"/>
</dbReference>
<evidence type="ECO:0000313" key="4">
    <source>
        <dbReference type="Proteomes" id="UP000448199"/>
    </source>
</evidence>